<organism evidence="2 3">
    <name type="scientific">Proteiniclasticum ruminis</name>
    <dbReference type="NCBI Taxonomy" id="398199"/>
    <lineage>
        <taxon>Bacteria</taxon>
        <taxon>Bacillati</taxon>
        <taxon>Bacillota</taxon>
        <taxon>Clostridia</taxon>
        <taxon>Eubacteriales</taxon>
        <taxon>Clostridiaceae</taxon>
        <taxon>Proteiniclasticum</taxon>
    </lineage>
</organism>
<keyword evidence="1" id="KW-0812">Transmembrane</keyword>
<dbReference type="RefSeq" id="WP_177213521.1">
    <property type="nucleotide sequence ID" value="NZ_FOVK01000011.1"/>
</dbReference>
<feature type="transmembrane region" description="Helical" evidence="1">
    <location>
        <begin position="9"/>
        <end position="26"/>
    </location>
</feature>
<keyword evidence="1" id="KW-1133">Transmembrane helix</keyword>
<keyword evidence="3" id="KW-1185">Reference proteome</keyword>
<evidence type="ECO:0000313" key="3">
    <source>
        <dbReference type="Proteomes" id="UP000181899"/>
    </source>
</evidence>
<evidence type="ECO:0000313" key="2">
    <source>
        <dbReference type="EMBL" id="SFO03156.1"/>
    </source>
</evidence>
<accession>A0A1I5DVE8</accession>
<dbReference type="Proteomes" id="UP000181899">
    <property type="component" value="Unassembled WGS sequence"/>
</dbReference>
<gene>
    <name evidence="2" type="ORF">SAMN04488695_11136</name>
</gene>
<feature type="transmembrane region" description="Helical" evidence="1">
    <location>
        <begin position="32"/>
        <end position="50"/>
    </location>
</feature>
<evidence type="ECO:0000256" key="1">
    <source>
        <dbReference type="SAM" id="Phobius"/>
    </source>
</evidence>
<dbReference type="EMBL" id="FOVK01000011">
    <property type="protein sequence ID" value="SFO03156.1"/>
    <property type="molecule type" value="Genomic_DNA"/>
</dbReference>
<keyword evidence="1" id="KW-0472">Membrane</keyword>
<name>A0A1I5DVE8_9CLOT</name>
<sequence>MKIKNIGKIIFLMGFFVSAGSMIRSYSRGDYIGMGLFAILGILQLLGLYLQNSERQK</sequence>
<protein>
    <submittedName>
        <fullName evidence="2">Uncharacterized protein</fullName>
    </submittedName>
</protein>
<dbReference type="AlphaFoldDB" id="A0A1I5DVE8"/>
<proteinExistence type="predicted"/>
<reference evidence="2 3" key="1">
    <citation type="submission" date="2016-10" db="EMBL/GenBank/DDBJ databases">
        <authorList>
            <person name="de Groot N.N."/>
        </authorList>
    </citation>
    <scope>NUCLEOTIDE SEQUENCE [LARGE SCALE GENOMIC DNA]</scope>
    <source>
        <strain evidence="2 3">ML2</strain>
    </source>
</reference>